<protein>
    <submittedName>
        <fullName evidence="3">Uncharacterized protein</fullName>
    </submittedName>
</protein>
<evidence type="ECO:0000313" key="3">
    <source>
        <dbReference type="EMBL" id="EQC28443.1"/>
    </source>
</evidence>
<gene>
    <name evidence="3" type="ORF">SDRG_13771</name>
</gene>
<evidence type="ECO:0000256" key="2">
    <source>
        <dbReference type="SAM" id="Phobius"/>
    </source>
</evidence>
<keyword evidence="2" id="KW-1133">Transmembrane helix</keyword>
<keyword evidence="4" id="KW-1185">Reference proteome</keyword>
<dbReference type="OrthoDB" id="10408245at2759"/>
<dbReference type="RefSeq" id="XP_008618091.1">
    <property type="nucleotide sequence ID" value="XM_008619869.1"/>
</dbReference>
<feature type="region of interest" description="Disordered" evidence="1">
    <location>
        <begin position="416"/>
        <end position="435"/>
    </location>
</feature>
<dbReference type="EMBL" id="JH767194">
    <property type="protein sequence ID" value="EQC28443.1"/>
    <property type="molecule type" value="Genomic_DNA"/>
</dbReference>
<dbReference type="OMA" id="LEHTMQV"/>
<dbReference type="InParanoid" id="T0R8P9"/>
<dbReference type="GeneID" id="19954498"/>
<dbReference type="AlphaFoldDB" id="T0R8P9"/>
<name>T0R8P9_SAPDV</name>
<dbReference type="VEuPathDB" id="FungiDB:SDRG_13771"/>
<proteinExistence type="predicted"/>
<reference evidence="3 4" key="1">
    <citation type="submission" date="2012-04" db="EMBL/GenBank/DDBJ databases">
        <title>The Genome Sequence of Saprolegnia declina VS20.</title>
        <authorList>
            <consortium name="The Broad Institute Genome Sequencing Platform"/>
            <person name="Russ C."/>
            <person name="Nusbaum C."/>
            <person name="Tyler B."/>
            <person name="van West P."/>
            <person name="Dieguez-Uribeondo J."/>
            <person name="de Bruijn I."/>
            <person name="Tripathy S."/>
            <person name="Jiang R."/>
            <person name="Young S.K."/>
            <person name="Zeng Q."/>
            <person name="Gargeya S."/>
            <person name="Fitzgerald M."/>
            <person name="Haas B."/>
            <person name="Abouelleil A."/>
            <person name="Alvarado L."/>
            <person name="Arachchi H.M."/>
            <person name="Berlin A."/>
            <person name="Chapman S.B."/>
            <person name="Goldberg J."/>
            <person name="Griggs A."/>
            <person name="Gujja S."/>
            <person name="Hansen M."/>
            <person name="Howarth C."/>
            <person name="Imamovic A."/>
            <person name="Larimer J."/>
            <person name="McCowen C."/>
            <person name="Montmayeur A."/>
            <person name="Murphy C."/>
            <person name="Neiman D."/>
            <person name="Pearson M."/>
            <person name="Priest M."/>
            <person name="Roberts A."/>
            <person name="Saif S."/>
            <person name="Shea T."/>
            <person name="Sisk P."/>
            <person name="Sykes S."/>
            <person name="Wortman J."/>
            <person name="Nusbaum C."/>
            <person name="Birren B."/>
        </authorList>
    </citation>
    <scope>NUCLEOTIDE SEQUENCE [LARGE SCALE GENOMIC DNA]</scope>
    <source>
        <strain evidence="3 4">VS20</strain>
    </source>
</reference>
<sequence>MYVVREARRHLMRLGASFEIASIDVSLCPSPNACAMVAWRVDSVPPTSCALPDNATDCTVAFRLHTLQDGVETTSAYVNTSFLPWSASQYFYVAAALPRNATSIEYQVSLLVLHEDDATRSKRACPSSCFGAASFFSSTSAALVTSSIAGGNSTAVNATIVRPPDAAPSPNLALIILGAVFGALVLLKTLLFLFVWVQARKASAHTTGDDDDASSDDEASHKKKLKQPRWRKFASTVAKEKKMKVTAKPGTLEHTMQVKVLNDEYYHPETHAVAKSLLDMSRKARIELKAEERKGRAALDVHMTHMQPDEVLQGRHLVLTSEMTEGVLVSVVSKSAALSTRWLFMNISLTRFKLKASVLGKPSKPKFKGSGKRSVELASLRAVTPFTDALPPTYSTDLSRLHAQISKRISAKATATPTVVASPDDEGAPIPERTQTDDASRCSIYVVLVEFDNKPDILYAVESAIDQEQAVYTWQRLSEKAKARANAPARLNSWSLVSAESTKRLSIAAEVRQASGVLDAPEIALVPTETLPDAVASRDAAEP</sequence>
<keyword evidence="2" id="KW-0472">Membrane</keyword>
<evidence type="ECO:0000256" key="1">
    <source>
        <dbReference type="SAM" id="MobiDB-lite"/>
    </source>
</evidence>
<feature type="region of interest" description="Disordered" evidence="1">
    <location>
        <begin position="205"/>
        <end position="229"/>
    </location>
</feature>
<accession>T0R8P9</accession>
<feature type="transmembrane region" description="Helical" evidence="2">
    <location>
        <begin position="172"/>
        <end position="197"/>
    </location>
</feature>
<dbReference type="Proteomes" id="UP000030762">
    <property type="component" value="Unassembled WGS sequence"/>
</dbReference>
<organism evidence="3 4">
    <name type="scientific">Saprolegnia diclina (strain VS20)</name>
    <dbReference type="NCBI Taxonomy" id="1156394"/>
    <lineage>
        <taxon>Eukaryota</taxon>
        <taxon>Sar</taxon>
        <taxon>Stramenopiles</taxon>
        <taxon>Oomycota</taxon>
        <taxon>Saprolegniomycetes</taxon>
        <taxon>Saprolegniales</taxon>
        <taxon>Saprolegniaceae</taxon>
        <taxon>Saprolegnia</taxon>
    </lineage>
</organism>
<evidence type="ECO:0000313" key="4">
    <source>
        <dbReference type="Proteomes" id="UP000030762"/>
    </source>
</evidence>
<keyword evidence="2" id="KW-0812">Transmembrane</keyword>